<dbReference type="GO" id="GO:0005743">
    <property type="term" value="C:mitochondrial inner membrane"/>
    <property type="evidence" value="ECO:0007669"/>
    <property type="project" value="UniProtKB-SubCell"/>
</dbReference>
<reference evidence="12 13" key="1">
    <citation type="submission" date="2024-08" db="EMBL/GenBank/DDBJ databases">
        <title>Gnathostoma spinigerum genome.</title>
        <authorList>
            <person name="Gonzalez-Bertolin B."/>
            <person name="Monzon S."/>
            <person name="Zaballos A."/>
            <person name="Jimenez P."/>
            <person name="Dekumyoy P."/>
            <person name="Varona S."/>
            <person name="Cuesta I."/>
            <person name="Sumanam S."/>
            <person name="Adisakwattana P."/>
            <person name="Gasser R.B."/>
            <person name="Hernandez-Gonzalez A."/>
            <person name="Young N.D."/>
            <person name="Perteguer M.J."/>
        </authorList>
    </citation>
    <scope>NUCLEOTIDE SEQUENCE [LARGE SCALE GENOMIC DNA]</scope>
    <source>
        <strain evidence="12">AL3</strain>
        <tissue evidence="12">Liver</tissue>
    </source>
</reference>
<comment type="subunit">
    <text evidence="11">Component of the ubiquinol-cytochrome c oxidoreductase (cytochrome b-c1 complex, complex III, CIII), a multisubunit enzyme composed of 3 respiratory subunits cytochrome b, cytochrome c1 and Rieske protein, 2 core protein subunits, and additional low-molecular weight protein subunits.</text>
</comment>
<comment type="caution">
    <text evidence="12">The sequence shown here is derived from an EMBL/GenBank/DDBJ whole genome shotgun (WGS) entry which is preliminary data.</text>
</comment>
<evidence type="ECO:0000256" key="8">
    <source>
        <dbReference type="ARBA" id="ARBA00022989"/>
    </source>
</evidence>
<keyword evidence="3 11" id="KW-0813">Transport</keyword>
<evidence type="ECO:0000256" key="3">
    <source>
        <dbReference type="ARBA" id="ARBA00022448"/>
    </source>
</evidence>
<evidence type="ECO:0000256" key="11">
    <source>
        <dbReference type="RuleBase" id="RU368056"/>
    </source>
</evidence>
<keyword evidence="4 11" id="KW-0679">Respiratory chain</keyword>
<dbReference type="GO" id="GO:0045275">
    <property type="term" value="C:respiratory chain complex III"/>
    <property type="evidence" value="ECO:0007669"/>
    <property type="project" value="UniProtKB-UniRule"/>
</dbReference>
<keyword evidence="5 11" id="KW-0812">Transmembrane</keyword>
<feature type="transmembrane region" description="Helical" evidence="11">
    <location>
        <begin position="16"/>
        <end position="34"/>
    </location>
</feature>
<evidence type="ECO:0000256" key="7">
    <source>
        <dbReference type="ARBA" id="ARBA00022982"/>
    </source>
</evidence>
<comment type="function">
    <text evidence="11">Component of the ubiquinol-cytochrome c oxidoreductase, a multisubunit transmembrane complex that is part of the mitochondrial electron transport chain which drives oxidative phosphorylation. The complex plays an important role in the uptake of multiple carbon sources present in different host niches.</text>
</comment>
<accession>A0ABD6EVS7</accession>
<dbReference type="Proteomes" id="UP001608902">
    <property type="component" value="Unassembled WGS sequence"/>
</dbReference>
<evidence type="ECO:0000256" key="2">
    <source>
        <dbReference type="ARBA" id="ARBA00007856"/>
    </source>
</evidence>
<keyword evidence="6 11" id="KW-0999">Mitochondrion inner membrane</keyword>
<evidence type="ECO:0000256" key="9">
    <source>
        <dbReference type="ARBA" id="ARBA00023128"/>
    </source>
</evidence>
<dbReference type="FunFam" id="1.20.5.260:FF:000001">
    <property type="entry name" value="Cytochrome b-c1 complex subunit 9"/>
    <property type="match status" value="1"/>
</dbReference>
<evidence type="ECO:0000313" key="13">
    <source>
        <dbReference type="Proteomes" id="UP001608902"/>
    </source>
</evidence>
<organism evidence="12 13">
    <name type="scientific">Gnathostoma spinigerum</name>
    <dbReference type="NCBI Taxonomy" id="75299"/>
    <lineage>
        <taxon>Eukaryota</taxon>
        <taxon>Metazoa</taxon>
        <taxon>Ecdysozoa</taxon>
        <taxon>Nematoda</taxon>
        <taxon>Chromadorea</taxon>
        <taxon>Rhabditida</taxon>
        <taxon>Spirurina</taxon>
        <taxon>Gnathostomatomorpha</taxon>
        <taxon>Gnathostomatoidea</taxon>
        <taxon>Gnathostomatidae</taxon>
        <taxon>Gnathostoma</taxon>
    </lineage>
</organism>
<evidence type="ECO:0000256" key="6">
    <source>
        <dbReference type="ARBA" id="ARBA00022792"/>
    </source>
</evidence>
<dbReference type="InterPro" id="IPR008027">
    <property type="entry name" value="QCR9"/>
</dbReference>
<dbReference type="PANTHER" id="PTHR12980:SF0">
    <property type="entry name" value="CYTOCHROME B-C1 COMPLEX SUBUNIT 9"/>
    <property type="match status" value="1"/>
</dbReference>
<evidence type="ECO:0000256" key="5">
    <source>
        <dbReference type="ARBA" id="ARBA00022692"/>
    </source>
</evidence>
<dbReference type="AlphaFoldDB" id="A0ABD6EVS7"/>
<dbReference type="InterPro" id="IPR036656">
    <property type="entry name" value="QCR9_sf"/>
</dbReference>
<protein>
    <recommendedName>
        <fullName evidence="11">Complex III subunit 9</fullName>
    </recommendedName>
</protein>
<dbReference type="PANTHER" id="PTHR12980">
    <property type="entry name" value="UBIQUINOL-CYTOCHROME C REDUCTASE COMPLEX, SUBUNIT X"/>
    <property type="match status" value="1"/>
</dbReference>
<gene>
    <name evidence="12" type="ORF">AB6A40_008290</name>
</gene>
<evidence type="ECO:0000256" key="4">
    <source>
        <dbReference type="ARBA" id="ARBA00022660"/>
    </source>
</evidence>
<keyword evidence="9 11" id="KW-0496">Mitochondrion</keyword>
<keyword evidence="13" id="KW-1185">Reference proteome</keyword>
<dbReference type="EMBL" id="JBGFUD010007482">
    <property type="protein sequence ID" value="MFH4981581.1"/>
    <property type="molecule type" value="Genomic_DNA"/>
</dbReference>
<dbReference type="Gene3D" id="1.20.5.260">
    <property type="entry name" value="Cytochrome b-c1 complex subunit 9"/>
    <property type="match status" value="1"/>
</dbReference>
<keyword evidence="10 11" id="KW-0472">Membrane</keyword>
<comment type="subcellular location">
    <subcellularLocation>
        <location evidence="1 11">Mitochondrion inner membrane</location>
        <topology evidence="1 11">Single-pass membrane protein</topology>
    </subcellularLocation>
</comment>
<evidence type="ECO:0000313" key="12">
    <source>
        <dbReference type="EMBL" id="MFH4981581.1"/>
    </source>
</evidence>
<keyword evidence="7 11" id="KW-0249">Electron transport</keyword>
<dbReference type="GO" id="GO:0006122">
    <property type="term" value="P:mitochondrial electron transport, ubiquinol to cytochrome c"/>
    <property type="evidence" value="ECO:0007669"/>
    <property type="project" value="UniProtKB-UniRule"/>
</dbReference>
<comment type="similarity">
    <text evidence="2 11">Belongs to the UQCR10/QCR9 family.</text>
</comment>
<sequence>MPQVGTLLYNTVTKRFSSLFVAAIGGAFVIDLVLNKGTDYYWRQHNKGKLWEDIRMANEQ</sequence>
<evidence type="ECO:0000256" key="10">
    <source>
        <dbReference type="ARBA" id="ARBA00023136"/>
    </source>
</evidence>
<dbReference type="SUPFAM" id="SSF81514">
    <property type="entry name" value="Subunit X (non-heme 7 kDa protein) of cytochrome bc1 complex (Ubiquinol-cytochrome c reductase)"/>
    <property type="match status" value="1"/>
</dbReference>
<proteinExistence type="inferred from homology"/>
<name>A0ABD6EVS7_9BILA</name>
<evidence type="ECO:0000256" key="1">
    <source>
        <dbReference type="ARBA" id="ARBA00004434"/>
    </source>
</evidence>
<dbReference type="Pfam" id="PF05365">
    <property type="entry name" value="UCR_UQCRX_QCR9"/>
    <property type="match status" value="1"/>
</dbReference>
<keyword evidence="8 11" id="KW-1133">Transmembrane helix</keyword>